<comment type="caution">
    <text evidence="2">The sequence shown here is derived from an EMBL/GenBank/DDBJ whole genome shotgun (WGS) entry which is preliminary data.</text>
</comment>
<dbReference type="EMBL" id="QNBE01000002">
    <property type="protein sequence ID" value="RKX71793.1"/>
    <property type="molecule type" value="Genomic_DNA"/>
</dbReference>
<evidence type="ECO:0000313" key="3">
    <source>
        <dbReference type="Proteomes" id="UP000268469"/>
    </source>
</evidence>
<dbReference type="AlphaFoldDB" id="A0A660SM52"/>
<reference evidence="2 3" key="1">
    <citation type="submission" date="2018-06" db="EMBL/GenBank/DDBJ databases">
        <title>Extensive metabolic versatility and redundancy in microbially diverse, dynamic hydrothermal sediments.</title>
        <authorList>
            <person name="Dombrowski N."/>
            <person name="Teske A."/>
            <person name="Baker B.J."/>
        </authorList>
    </citation>
    <scope>NUCLEOTIDE SEQUENCE [LARGE SCALE GENOMIC DNA]</scope>
    <source>
        <strain evidence="2">B36_G15</strain>
    </source>
</reference>
<proteinExistence type="predicted"/>
<organism evidence="2 3">
    <name type="scientific">candidate division WOR-3 bacterium</name>
    <dbReference type="NCBI Taxonomy" id="2052148"/>
    <lineage>
        <taxon>Bacteria</taxon>
        <taxon>Bacteria division WOR-3</taxon>
    </lineage>
</organism>
<evidence type="ECO:0000313" key="2">
    <source>
        <dbReference type="EMBL" id="RKX71793.1"/>
    </source>
</evidence>
<feature type="domain" description="GWxTD" evidence="1">
    <location>
        <begin position="16"/>
        <end position="85"/>
    </location>
</feature>
<dbReference type="NCBIfam" id="TIGR04514">
    <property type="entry name" value="GWxTD_dom"/>
    <property type="match status" value="1"/>
</dbReference>
<evidence type="ECO:0000259" key="1">
    <source>
        <dbReference type="Pfam" id="PF20094"/>
    </source>
</evidence>
<gene>
    <name evidence="2" type="ORF">DRP53_00355</name>
</gene>
<accession>A0A660SM52</accession>
<sequence length="121" mass="14634">MDLVKRKAYIDKFKRSDLFQNYQRRVSYANEHFQAGTKAGWKTDRGRIYIKYGPPDETVSKTFEEKLKPIQHWVYYASGLHFIFMDLYGDGDYRLVWSNSKDDPGFPDWDRYLPEWVIEEY</sequence>
<name>A0A660SM52_UNCW3</name>
<dbReference type="Proteomes" id="UP000268469">
    <property type="component" value="Unassembled WGS sequence"/>
</dbReference>
<dbReference type="InterPro" id="IPR030959">
    <property type="entry name" value="GWxTD_dom"/>
</dbReference>
<dbReference type="Pfam" id="PF20094">
    <property type="entry name" value="GWxTD_dom"/>
    <property type="match status" value="1"/>
</dbReference>
<protein>
    <recommendedName>
        <fullName evidence="1">GWxTD domain-containing protein</fullName>
    </recommendedName>
</protein>